<dbReference type="SMART" id="SM01094">
    <property type="entry name" value="CpcD"/>
    <property type="match status" value="1"/>
</dbReference>
<feature type="domain" description="CpcD-like" evidence="7">
    <location>
        <begin position="17"/>
        <end position="75"/>
    </location>
</feature>
<protein>
    <submittedName>
        <fullName evidence="8">CpcD/allophycocyanin linker domain protein</fullName>
    </submittedName>
</protein>
<dbReference type="Pfam" id="PF01383">
    <property type="entry name" value="CpcD"/>
    <property type="match status" value="1"/>
</dbReference>
<dbReference type="GO" id="GO:0031676">
    <property type="term" value="C:plasma membrane-derived thylakoid membrane"/>
    <property type="evidence" value="ECO:0007669"/>
    <property type="project" value="UniProtKB-SubCell"/>
</dbReference>
<comment type="subcellular location">
    <subcellularLocation>
        <location evidence="1">Cellular thylakoid membrane</location>
        <topology evidence="1">Peripheral membrane protein</topology>
        <orientation evidence="1">Cytoplasmic side</orientation>
    </subcellularLocation>
</comment>
<sequence>MLGSSLVGGSSSSPSKNRVFVYEVAGLKQNEANDGNSYPFRSSSNVFVRVPYNRMNEEMQRIGKMGGTIVNIQSLDNFQKPSDVSNENADNSED</sequence>
<evidence type="ECO:0000256" key="1">
    <source>
        <dbReference type="ARBA" id="ARBA00004445"/>
    </source>
</evidence>
<evidence type="ECO:0000313" key="9">
    <source>
        <dbReference type="Proteomes" id="UP000320055"/>
    </source>
</evidence>
<organism evidence="8 9">
    <name type="scientific">Hyella patelloides LEGE 07179</name>
    <dbReference type="NCBI Taxonomy" id="945734"/>
    <lineage>
        <taxon>Bacteria</taxon>
        <taxon>Bacillati</taxon>
        <taxon>Cyanobacteriota</taxon>
        <taxon>Cyanophyceae</taxon>
        <taxon>Pleurocapsales</taxon>
        <taxon>Hyellaceae</taxon>
        <taxon>Hyella</taxon>
    </lineage>
</organism>
<dbReference type="GO" id="GO:0030089">
    <property type="term" value="C:phycobilisome"/>
    <property type="evidence" value="ECO:0007669"/>
    <property type="project" value="UniProtKB-UniRule"/>
</dbReference>
<keyword evidence="4" id="KW-0793">Thylakoid</keyword>
<proteinExistence type="predicted"/>
<evidence type="ECO:0000256" key="4">
    <source>
        <dbReference type="ARBA" id="ARBA00023078"/>
    </source>
</evidence>
<accession>A0A563VL29</accession>
<dbReference type="AlphaFoldDB" id="A0A563VL29"/>
<name>A0A563VL29_9CYAN</name>
<evidence type="ECO:0000256" key="3">
    <source>
        <dbReference type="ARBA" id="ARBA00022738"/>
    </source>
</evidence>
<evidence type="ECO:0000256" key="5">
    <source>
        <dbReference type="ARBA" id="ARBA00023136"/>
    </source>
</evidence>
<keyword evidence="2" id="KW-0042">Antenna complex</keyword>
<keyword evidence="3 6" id="KW-0605">Phycobilisome</keyword>
<keyword evidence="9" id="KW-1185">Reference proteome</keyword>
<dbReference type="InterPro" id="IPR008213">
    <property type="entry name" value="CpcD-like_dom"/>
</dbReference>
<dbReference type="OrthoDB" id="574405at2"/>
<dbReference type="Proteomes" id="UP000320055">
    <property type="component" value="Unassembled WGS sequence"/>
</dbReference>
<gene>
    <name evidence="8" type="ORF">H1P_1360009</name>
</gene>
<evidence type="ECO:0000259" key="7">
    <source>
        <dbReference type="PROSITE" id="PS51441"/>
    </source>
</evidence>
<dbReference type="EMBL" id="CAACVJ010000042">
    <property type="protein sequence ID" value="VEP12139.1"/>
    <property type="molecule type" value="Genomic_DNA"/>
</dbReference>
<evidence type="ECO:0000256" key="6">
    <source>
        <dbReference type="PROSITE-ProRule" id="PRU00771"/>
    </source>
</evidence>
<dbReference type="RefSeq" id="WP_144870030.1">
    <property type="nucleotide sequence ID" value="NZ_LR213888.1"/>
</dbReference>
<evidence type="ECO:0000256" key="2">
    <source>
        <dbReference type="ARBA" id="ARBA00022549"/>
    </source>
</evidence>
<evidence type="ECO:0000313" key="8">
    <source>
        <dbReference type="EMBL" id="VEP12139.1"/>
    </source>
</evidence>
<keyword evidence="5" id="KW-0472">Membrane</keyword>
<reference evidence="8 9" key="1">
    <citation type="submission" date="2019-01" db="EMBL/GenBank/DDBJ databases">
        <authorList>
            <person name="Brito A."/>
        </authorList>
    </citation>
    <scope>NUCLEOTIDE SEQUENCE [LARGE SCALE GENOMIC DNA]</scope>
    <source>
        <strain evidence="8">1</strain>
    </source>
</reference>
<dbReference type="PROSITE" id="PS51441">
    <property type="entry name" value="CPCD_LIKE"/>
    <property type="match status" value="1"/>
</dbReference>